<dbReference type="AlphaFoldDB" id="A0A2I0WTJ5"/>
<dbReference type="PANTHER" id="PTHR34130">
    <property type="entry name" value="OS08G0243800 PROTEIN"/>
    <property type="match status" value="1"/>
</dbReference>
<reference evidence="2 3" key="1">
    <citation type="journal article" date="2016" name="Sci. Rep.">
        <title>The Dendrobium catenatum Lindl. genome sequence provides insights into polysaccharide synthase, floral development and adaptive evolution.</title>
        <authorList>
            <person name="Zhang G.Q."/>
            <person name="Xu Q."/>
            <person name="Bian C."/>
            <person name="Tsai W.C."/>
            <person name="Yeh C.M."/>
            <person name="Liu K.W."/>
            <person name="Yoshida K."/>
            <person name="Zhang L.S."/>
            <person name="Chang S.B."/>
            <person name="Chen F."/>
            <person name="Shi Y."/>
            <person name="Su Y.Y."/>
            <person name="Zhang Y.Q."/>
            <person name="Chen L.J."/>
            <person name="Yin Y."/>
            <person name="Lin M."/>
            <person name="Huang H."/>
            <person name="Deng H."/>
            <person name="Wang Z.W."/>
            <person name="Zhu S.L."/>
            <person name="Zhao X."/>
            <person name="Deng C."/>
            <person name="Niu S.C."/>
            <person name="Huang J."/>
            <person name="Wang M."/>
            <person name="Liu G.H."/>
            <person name="Yang H.J."/>
            <person name="Xiao X.J."/>
            <person name="Hsiao Y.Y."/>
            <person name="Wu W.L."/>
            <person name="Chen Y.Y."/>
            <person name="Mitsuda N."/>
            <person name="Ohme-Takagi M."/>
            <person name="Luo Y.B."/>
            <person name="Van de Peer Y."/>
            <person name="Liu Z.J."/>
        </authorList>
    </citation>
    <scope>NUCLEOTIDE SEQUENCE [LARGE SCALE GENOMIC DNA]</scope>
    <source>
        <tissue evidence="2">The whole plant</tissue>
    </source>
</reference>
<dbReference type="Proteomes" id="UP000233837">
    <property type="component" value="Unassembled WGS sequence"/>
</dbReference>
<dbReference type="PANTHER" id="PTHR34130:SF5">
    <property type="entry name" value="OS08G0243800 PROTEIN"/>
    <property type="match status" value="1"/>
</dbReference>
<reference evidence="2 3" key="2">
    <citation type="journal article" date="2017" name="Nature">
        <title>The Apostasia genome and the evolution of orchids.</title>
        <authorList>
            <person name="Zhang G.Q."/>
            <person name="Liu K.W."/>
            <person name="Li Z."/>
            <person name="Lohaus R."/>
            <person name="Hsiao Y.Y."/>
            <person name="Niu S.C."/>
            <person name="Wang J.Y."/>
            <person name="Lin Y.C."/>
            <person name="Xu Q."/>
            <person name="Chen L.J."/>
            <person name="Yoshida K."/>
            <person name="Fujiwara S."/>
            <person name="Wang Z.W."/>
            <person name="Zhang Y.Q."/>
            <person name="Mitsuda N."/>
            <person name="Wang M."/>
            <person name="Liu G.H."/>
            <person name="Pecoraro L."/>
            <person name="Huang H.X."/>
            <person name="Xiao X.J."/>
            <person name="Lin M."/>
            <person name="Wu X.Y."/>
            <person name="Wu W.L."/>
            <person name="Chen Y.Y."/>
            <person name="Chang S.B."/>
            <person name="Sakamoto S."/>
            <person name="Ohme-Takagi M."/>
            <person name="Yagi M."/>
            <person name="Zeng S.J."/>
            <person name="Shen C.Y."/>
            <person name="Yeh C.M."/>
            <person name="Luo Y.B."/>
            <person name="Tsai W.C."/>
            <person name="Van de Peer Y."/>
            <person name="Liu Z.J."/>
        </authorList>
    </citation>
    <scope>NUCLEOTIDE SEQUENCE [LARGE SCALE GENOMIC DNA]</scope>
    <source>
        <tissue evidence="2">The whole plant</tissue>
    </source>
</reference>
<protein>
    <submittedName>
        <fullName evidence="2">Uncharacterized protein</fullName>
    </submittedName>
</protein>
<evidence type="ECO:0000313" key="2">
    <source>
        <dbReference type="EMBL" id="PKU78978.1"/>
    </source>
</evidence>
<proteinExistence type="predicted"/>
<name>A0A2I0WTJ5_9ASPA</name>
<dbReference type="OrthoDB" id="752671at2759"/>
<feature type="region of interest" description="Disordered" evidence="1">
    <location>
        <begin position="160"/>
        <end position="181"/>
    </location>
</feature>
<evidence type="ECO:0000313" key="3">
    <source>
        <dbReference type="Proteomes" id="UP000233837"/>
    </source>
</evidence>
<evidence type="ECO:0000256" key="1">
    <source>
        <dbReference type="SAM" id="MobiDB-lite"/>
    </source>
</evidence>
<organism evidence="2 3">
    <name type="scientific">Dendrobium catenatum</name>
    <dbReference type="NCBI Taxonomy" id="906689"/>
    <lineage>
        <taxon>Eukaryota</taxon>
        <taxon>Viridiplantae</taxon>
        <taxon>Streptophyta</taxon>
        <taxon>Embryophyta</taxon>
        <taxon>Tracheophyta</taxon>
        <taxon>Spermatophyta</taxon>
        <taxon>Magnoliopsida</taxon>
        <taxon>Liliopsida</taxon>
        <taxon>Asparagales</taxon>
        <taxon>Orchidaceae</taxon>
        <taxon>Epidendroideae</taxon>
        <taxon>Malaxideae</taxon>
        <taxon>Dendrobiinae</taxon>
        <taxon>Dendrobium</taxon>
    </lineage>
</organism>
<dbReference type="EMBL" id="KZ502442">
    <property type="protein sequence ID" value="PKU78978.1"/>
    <property type="molecule type" value="Genomic_DNA"/>
</dbReference>
<gene>
    <name evidence="2" type="ORF">MA16_Dca000322</name>
</gene>
<feature type="compositionally biased region" description="Basic and acidic residues" evidence="1">
    <location>
        <begin position="107"/>
        <end position="128"/>
    </location>
</feature>
<keyword evidence="3" id="KW-1185">Reference proteome</keyword>
<feature type="region of interest" description="Disordered" evidence="1">
    <location>
        <begin position="92"/>
        <end position="138"/>
    </location>
</feature>
<sequence>MTLLISKPYESNVEENFHLSLSNLWLNCQGETIKPCRPFSPPPDLIDFSFPILPSSTDTYAADELFLHGRLRPFKASQLPLAANILEVEQPTTPHFNHRRGGSLDSRTLRPRVESQKSDYQRLRRASSDPRPTPGTGTWQKWPLFVLGSVRFPAEMEMKDIRNRQRRRGTPATLDDSAENGRQKNRWRILRALSCKAAEHSAISPVPATGRFCS</sequence>
<accession>A0A2I0WTJ5</accession>